<organism evidence="1 2">
    <name type="scientific">Natrinema hispanicum</name>
    <dbReference type="NCBI Taxonomy" id="392421"/>
    <lineage>
        <taxon>Archaea</taxon>
        <taxon>Methanobacteriati</taxon>
        <taxon>Methanobacteriota</taxon>
        <taxon>Stenosarchaea group</taxon>
        <taxon>Halobacteria</taxon>
        <taxon>Halobacteriales</taxon>
        <taxon>Natrialbaceae</taxon>
        <taxon>Natrinema</taxon>
    </lineage>
</organism>
<evidence type="ECO:0008006" key="3">
    <source>
        <dbReference type="Google" id="ProtNLM"/>
    </source>
</evidence>
<evidence type="ECO:0000313" key="1">
    <source>
        <dbReference type="EMBL" id="SET05431.1"/>
    </source>
</evidence>
<name>A0A1I0BG09_9EURY</name>
<dbReference type="Proteomes" id="UP000199320">
    <property type="component" value="Unassembled WGS sequence"/>
</dbReference>
<dbReference type="AlphaFoldDB" id="A0A1I0BG09"/>
<evidence type="ECO:0000313" key="2">
    <source>
        <dbReference type="Proteomes" id="UP000199320"/>
    </source>
</evidence>
<proteinExistence type="predicted"/>
<gene>
    <name evidence="1" type="ORF">SAMN04488694_103214</name>
</gene>
<dbReference type="EMBL" id="FOIC01000003">
    <property type="protein sequence ID" value="SET05431.1"/>
    <property type="molecule type" value="Genomic_DNA"/>
</dbReference>
<sequence length="181" mass="17678">MNRRSVLVGLGTIVAGGGAALGTGAFTTVEADRTVSVSTSGDGSAFLSISGNSEYVTDGDNDTTNEFVIDLGSHGSQQGSGFNENAKTVLNDVLTITNQGSSDGVTIGFAKSIGSGSSSSETIGVSGVGEVTFTIGSGSNPLAAATGSDDGGASLNVDITIDTTVDSPSDDGSIVIVADTA</sequence>
<keyword evidence="2" id="KW-1185">Reference proteome</keyword>
<accession>A0A1I0BG09</accession>
<protein>
    <recommendedName>
        <fullName evidence="3">DUF1102 domain-containing protein</fullName>
    </recommendedName>
</protein>
<reference evidence="2" key="1">
    <citation type="submission" date="2016-10" db="EMBL/GenBank/DDBJ databases">
        <authorList>
            <person name="Varghese N."/>
            <person name="Submissions S."/>
        </authorList>
    </citation>
    <scope>NUCLEOTIDE SEQUENCE [LARGE SCALE GENOMIC DNA]</scope>
    <source>
        <strain evidence="2">CDM_6</strain>
    </source>
</reference>